<name>A0ABD3F1D3_9STRA</name>
<dbReference type="AlphaFoldDB" id="A0ABD3F1D3"/>
<dbReference type="EMBL" id="JBIMZQ010000044">
    <property type="protein sequence ID" value="KAL3659885.1"/>
    <property type="molecule type" value="Genomic_DNA"/>
</dbReference>
<comment type="caution">
    <text evidence="1">The sequence shown here is derived from an EMBL/GenBank/DDBJ whole genome shotgun (WGS) entry which is preliminary data.</text>
</comment>
<reference evidence="1 2" key="1">
    <citation type="submission" date="2024-09" db="EMBL/GenBank/DDBJ databases">
        <title>Genome sequencing and assembly of Phytophthora oleae, isolate VK10A, causative agent of rot of olive drupes.</title>
        <authorList>
            <person name="Conti Taguali S."/>
            <person name="Riolo M."/>
            <person name="La Spada F."/>
            <person name="Cacciola S.O."/>
            <person name="Dionisio G."/>
        </authorList>
    </citation>
    <scope>NUCLEOTIDE SEQUENCE [LARGE SCALE GENOMIC DNA]</scope>
    <source>
        <strain evidence="1 2">VK10A</strain>
    </source>
</reference>
<evidence type="ECO:0000313" key="1">
    <source>
        <dbReference type="EMBL" id="KAL3659885.1"/>
    </source>
</evidence>
<evidence type="ECO:0000313" key="2">
    <source>
        <dbReference type="Proteomes" id="UP001632037"/>
    </source>
</evidence>
<sequence length="298" mass="33110">MVGVASMLCRLGVRPSSISGLAFRAVADFMATLAFVTFERDAFLSSYTSEPVLTFGAVNVWYECKDGLVKYILPQLKKLILSDVVDSGGVGEMVACILMLLAMDKCVMDDYGRVDNGLIGQLVPVEKFLAVLQIEKMQIYKKGGDTTSDDERPAFNKWLSKWEGWYMGFTHFVQLVLEPDEETLWYLLGRRAAGVSPRGQNGADLLIPMFRRQSEGDSDAKTSETSKQEVSLMLVQVKDRSFRDSEFTQAASKQLSPSFLFDSTGNPLSKKADGDVIRIYMDIGEEANGVSRFIMPPL</sequence>
<gene>
    <name evidence="1" type="ORF">V7S43_015187</name>
</gene>
<dbReference type="PANTHER" id="PTHR33266">
    <property type="entry name" value="CHROMOSOME 15, WHOLE GENOME SHOTGUN SEQUENCE"/>
    <property type="match status" value="1"/>
</dbReference>
<proteinExistence type="predicted"/>
<accession>A0ABD3F1D3</accession>
<dbReference type="PANTHER" id="PTHR33266:SF1">
    <property type="entry name" value="F-BOX DOMAIN-CONTAINING PROTEIN"/>
    <property type="match status" value="1"/>
</dbReference>
<organism evidence="1 2">
    <name type="scientific">Phytophthora oleae</name>
    <dbReference type="NCBI Taxonomy" id="2107226"/>
    <lineage>
        <taxon>Eukaryota</taxon>
        <taxon>Sar</taxon>
        <taxon>Stramenopiles</taxon>
        <taxon>Oomycota</taxon>
        <taxon>Peronosporomycetes</taxon>
        <taxon>Peronosporales</taxon>
        <taxon>Peronosporaceae</taxon>
        <taxon>Phytophthora</taxon>
    </lineage>
</organism>
<keyword evidence="2" id="KW-1185">Reference proteome</keyword>
<dbReference type="Proteomes" id="UP001632037">
    <property type="component" value="Unassembled WGS sequence"/>
</dbReference>
<protein>
    <submittedName>
        <fullName evidence="1">Uncharacterized protein</fullName>
    </submittedName>
</protein>